<evidence type="ECO:0000256" key="2">
    <source>
        <dbReference type="ARBA" id="ARBA00022475"/>
    </source>
</evidence>
<dbReference type="Pfam" id="PF04024">
    <property type="entry name" value="PspC"/>
    <property type="match status" value="1"/>
</dbReference>
<gene>
    <name evidence="9" type="ORF">ER308_16860</name>
</gene>
<feature type="transmembrane region" description="Helical" evidence="7">
    <location>
        <begin position="180"/>
        <end position="198"/>
    </location>
</feature>
<evidence type="ECO:0000256" key="4">
    <source>
        <dbReference type="ARBA" id="ARBA00022989"/>
    </source>
</evidence>
<comment type="subcellular location">
    <subcellularLocation>
        <location evidence="1">Cell membrane</location>
        <topology evidence="1">Single-pass membrane protein</topology>
    </subcellularLocation>
</comment>
<name>A0A411YII3_9ACTN</name>
<feature type="domain" description="Phage shock protein PspC N-terminal" evidence="8">
    <location>
        <begin position="71"/>
        <end position="126"/>
    </location>
</feature>
<sequence length="559" mass="56498">MNEPQDHHTGEPGGTEPPPEHAAGDSPSSPPPDDPAAAPPPDDPAAAPPPDDPAAAPPPPGEPGSDRPRGRLERRAENRVLAGVASGLADWLRVDPMGVRVLFGVLVLFQGLGLFLYLLAWVVLPERGQTHSPGERALRWVDSAPKALLVAAIALVVVAALQPATWFAPPAVIGWPLDPSGMLLALVLIGLGVLLYRLGSQANGNGRPAAPAPGATSAPGPAAPPGHPPASPAGSPAPPPDPLATTGGSRPAPEEAATMTTASTAPGTSGPPSEPPGAAPGPTHPPSAPEPAPSPSPRPRSPLGRYTIAAALLTVGVAALVDQAGLVSLGVTQLLGLALAVLGIGLLVGSVWGRARWLALPAVGIGLTALVIGTLGQFVPFGPANVETATAGDRLHQPTSVDDLESSYAHGFGILELDLSELELDPDETVSVDAGVTAGELLVIPPSDAAVEARGRARFGEVDLPPREAAGIGVDTTTEIPGDQGTLVLDLEVRFGRVAVTPPLGESFDDATPPGINTPGARIERHPVSDSIGHRSLLAIGTPSPNLQGFNVLTEGGPR</sequence>
<feature type="compositionally biased region" description="Basic and acidic residues" evidence="6">
    <location>
        <begin position="1"/>
        <end position="10"/>
    </location>
</feature>
<accession>A0A411YII3</accession>
<proteinExistence type="predicted"/>
<feature type="compositionally biased region" description="Pro residues" evidence="6">
    <location>
        <begin position="28"/>
        <end position="62"/>
    </location>
</feature>
<feature type="compositionally biased region" description="Pro residues" evidence="6">
    <location>
        <begin position="221"/>
        <end position="242"/>
    </location>
</feature>
<dbReference type="PANTHER" id="PTHR33885">
    <property type="entry name" value="PHAGE SHOCK PROTEIN C"/>
    <property type="match status" value="1"/>
</dbReference>
<feature type="compositionally biased region" description="Low complexity" evidence="6">
    <location>
        <begin position="254"/>
        <end position="271"/>
    </location>
</feature>
<dbReference type="EMBL" id="CP036402">
    <property type="protein sequence ID" value="QBI21078.1"/>
    <property type="molecule type" value="Genomic_DNA"/>
</dbReference>
<evidence type="ECO:0000313" key="10">
    <source>
        <dbReference type="Proteomes" id="UP000291469"/>
    </source>
</evidence>
<feature type="transmembrane region" description="Helical" evidence="7">
    <location>
        <begin position="357"/>
        <end position="379"/>
    </location>
</feature>
<feature type="transmembrane region" description="Helical" evidence="7">
    <location>
        <begin position="101"/>
        <end position="124"/>
    </location>
</feature>
<protein>
    <submittedName>
        <fullName evidence="9">PspC domain-containing protein</fullName>
    </submittedName>
</protein>
<keyword evidence="10" id="KW-1185">Reference proteome</keyword>
<dbReference type="OrthoDB" id="3535301at2"/>
<dbReference type="InterPro" id="IPR007168">
    <property type="entry name" value="Phageshock_PspC_N"/>
</dbReference>
<dbReference type="Proteomes" id="UP000291469">
    <property type="component" value="Chromosome"/>
</dbReference>
<keyword evidence="3 7" id="KW-0812">Transmembrane</keyword>
<dbReference type="KEGG" id="erz:ER308_16860"/>
<feature type="compositionally biased region" description="Pro residues" evidence="6">
    <location>
        <begin position="272"/>
        <end position="300"/>
    </location>
</feature>
<dbReference type="AlphaFoldDB" id="A0A411YII3"/>
<evidence type="ECO:0000256" key="6">
    <source>
        <dbReference type="SAM" id="MobiDB-lite"/>
    </source>
</evidence>
<dbReference type="PANTHER" id="PTHR33885:SF3">
    <property type="entry name" value="PHAGE SHOCK PROTEIN C"/>
    <property type="match status" value="1"/>
</dbReference>
<organism evidence="9 10">
    <name type="scientific">Egibacter rhizosphaerae</name>
    <dbReference type="NCBI Taxonomy" id="1670831"/>
    <lineage>
        <taxon>Bacteria</taxon>
        <taxon>Bacillati</taxon>
        <taxon>Actinomycetota</taxon>
        <taxon>Nitriliruptoria</taxon>
        <taxon>Egibacterales</taxon>
        <taxon>Egibacteraceae</taxon>
        <taxon>Egibacter</taxon>
    </lineage>
</organism>
<evidence type="ECO:0000256" key="5">
    <source>
        <dbReference type="ARBA" id="ARBA00023136"/>
    </source>
</evidence>
<evidence type="ECO:0000313" key="9">
    <source>
        <dbReference type="EMBL" id="QBI21078.1"/>
    </source>
</evidence>
<keyword evidence="4 7" id="KW-1133">Transmembrane helix</keyword>
<dbReference type="InterPro" id="IPR052027">
    <property type="entry name" value="PspC"/>
</dbReference>
<keyword evidence="5 7" id="KW-0472">Membrane</keyword>
<feature type="region of interest" description="Disordered" evidence="6">
    <location>
        <begin position="205"/>
        <end position="302"/>
    </location>
</feature>
<feature type="compositionally biased region" description="Low complexity" evidence="6">
    <location>
        <begin position="208"/>
        <end position="220"/>
    </location>
</feature>
<evidence type="ECO:0000256" key="3">
    <source>
        <dbReference type="ARBA" id="ARBA00022692"/>
    </source>
</evidence>
<dbReference type="GO" id="GO:0005886">
    <property type="term" value="C:plasma membrane"/>
    <property type="evidence" value="ECO:0007669"/>
    <property type="project" value="UniProtKB-SubCell"/>
</dbReference>
<feature type="transmembrane region" description="Helical" evidence="7">
    <location>
        <begin position="145"/>
        <end position="168"/>
    </location>
</feature>
<feature type="transmembrane region" description="Helical" evidence="7">
    <location>
        <begin position="327"/>
        <end position="348"/>
    </location>
</feature>
<feature type="region of interest" description="Disordered" evidence="6">
    <location>
        <begin position="1"/>
        <end position="70"/>
    </location>
</feature>
<evidence type="ECO:0000259" key="8">
    <source>
        <dbReference type="Pfam" id="PF04024"/>
    </source>
</evidence>
<dbReference type="RefSeq" id="WP_131156071.1">
    <property type="nucleotide sequence ID" value="NZ_CP036402.1"/>
</dbReference>
<keyword evidence="2" id="KW-1003">Cell membrane</keyword>
<evidence type="ECO:0000256" key="7">
    <source>
        <dbReference type="SAM" id="Phobius"/>
    </source>
</evidence>
<evidence type="ECO:0000256" key="1">
    <source>
        <dbReference type="ARBA" id="ARBA00004162"/>
    </source>
</evidence>
<feature type="transmembrane region" description="Helical" evidence="7">
    <location>
        <begin position="303"/>
        <end position="321"/>
    </location>
</feature>
<reference evidence="9 10" key="1">
    <citation type="submission" date="2019-01" db="EMBL/GenBank/DDBJ databases">
        <title>Egibacter rhizosphaerae EGI 80759T.</title>
        <authorList>
            <person name="Chen D.-D."/>
            <person name="Tian Y."/>
            <person name="Jiao J.-Y."/>
            <person name="Zhang X.-T."/>
            <person name="Zhang Y.-G."/>
            <person name="Zhang Y."/>
            <person name="Xiao M."/>
            <person name="Shu W.-S."/>
            <person name="Li W.-J."/>
        </authorList>
    </citation>
    <scope>NUCLEOTIDE SEQUENCE [LARGE SCALE GENOMIC DNA]</scope>
    <source>
        <strain evidence="9 10">EGI 80759</strain>
    </source>
</reference>